<reference evidence="2" key="1">
    <citation type="submission" date="2022-11" db="UniProtKB">
        <authorList>
            <consortium name="WormBaseParasite"/>
        </authorList>
    </citation>
    <scope>IDENTIFICATION</scope>
</reference>
<sequence length="79" mass="9211">MHQVKTLKNLIFTAVGKTHKLIVEFLVKNKPKTRETRLLSLSFSIVSRCADEEYIGVLQEQRKYFNDRVAMNLSFINIP</sequence>
<accession>A0A915JY03</accession>
<dbReference type="Proteomes" id="UP000887565">
    <property type="component" value="Unplaced"/>
</dbReference>
<name>A0A915JY03_ROMCU</name>
<evidence type="ECO:0000313" key="2">
    <source>
        <dbReference type="WBParaSite" id="nRc.2.0.1.t30577-RA"/>
    </source>
</evidence>
<organism evidence="1 2">
    <name type="scientific">Romanomermis culicivorax</name>
    <name type="common">Nematode worm</name>
    <dbReference type="NCBI Taxonomy" id="13658"/>
    <lineage>
        <taxon>Eukaryota</taxon>
        <taxon>Metazoa</taxon>
        <taxon>Ecdysozoa</taxon>
        <taxon>Nematoda</taxon>
        <taxon>Enoplea</taxon>
        <taxon>Dorylaimia</taxon>
        <taxon>Mermithida</taxon>
        <taxon>Mermithoidea</taxon>
        <taxon>Mermithidae</taxon>
        <taxon>Romanomermis</taxon>
    </lineage>
</organism>
<protein>
    <submittedName>
        <fullName evidence="2">Uncharacterized protein</fullName>
    </submittedName>
</protein>
<keyword evidence="1" id="KW-1185">Reference proteome</keyword>
<dbReference type="WBParaSite" id="nRc.2.0.1.t30577-RA">
    <property type="protein sequence ID" value="nRc.2.0.1.t30577-RA"/>
    <property type="gene ID" value="nRc.2.0.1.g30577"/>
</dbReference>
<dbReference type="AlphaFoldDB" id="A0A915JY03"/>
<proteinExistence type="predicted"/>
<evidence type="ECO:0000313" key="1">
    <source>
        <dbReference type="Proteomes" id="UP000887565"/>
    </source>
</evidence>